<sequence>MHALFDEAGKFLAGRILSEAESSAQIELDSGKRVKVKAANILLKFDKPAPAELLAQAREIAAGVELPLAWEFAPEEEFGFAELARDYFSAQAPVTEQAGMLVALFEAPHYFRRAGKGRFRKASAEVLQQALAAIEKKKQIQAQIDAWAAELVAGTCPQPVREQLYKILFRPDKNAPEYKAVVEASRSAQKAPLDLLQAAGAIDSSYQFHWKRFLFDNFPKGTGFPQLAAPQPPADLPLADVQAYSIDDSATTEIDDALSVQGLGTGTVTLGIHIAAPGLAIQPGGDLDKLGRTRLSTVYMPGYKITMLPDEVVQIYTLDEGRANPAVSLYVTIDEATLAITATETRLERVPVTVNLRHDQLDHIVTEEWLQDASIQTENTPQALLDLREQLSFLHRLAKQLKAQREVVRGKPETFNRPDYTFRLSAARPPEGANAPAGGSAASEAASVGAHKPRNDGAEPNGSETVNITTRKRGAPLDLIVAEAAIVANSTWGNMLAEHGVPGIYRSQASLAPGVKVRMSTKALPHAGIGVKSYAWATSPLRRYVDLVNQWQIIACARHGKTAALAAPFKPKDAELFSIISSFDAAYSAYNGYQAGMERFWTLKYLQQNQITELDATVFKEGPNGSFLVRADTLPLVLPVLGAQQLPRGARVRVKLGEIDEITLDVAGTLVARLDDPLDASDDGPVDEDEGDEEAVAGPIAIAVDVNEAEGEGAGGTADNRAP</sequence>
<evidence type="ECO:0000313" key="4">
    <source>
        <dbReference type="Proteomes" id="UP000271868"/>
    </source>
</evidence>
<protein>
    <submittedName>
        <fullName evidence="3">Exoribonuclease-2</fullName>
    </submittedName>
</protein>
<dbReference type="GO" id="GO:0004540">
    <property type="term" value="F:RNA nuclease activity"/>
    <property type="evidence" value="ECO:0007669"/>
    <property type="project" value="InterPro"/>
</dbReference>
<dbReference type="SUPFAM" id="SSF50249">
    <property type="entry name" value="Nucleic acid-binding proteins"/>
    <property type="match status" value="1"/>
</dbReference>
<dbReference type="GO" id="GO:0003723">
    <property type="term" value="F:RNA binding"/>
    <property type="evidence" value="ECO:0007669"/>
    <property type="project" value="InterPro"/>
</dbReference>
<dbReference type="AlphaFoldDB" id="A0AAX1WT44"/>
<evidence type="ECO:0000256" key="1">
    <source>
        <dbReference type="SAM" id="MobiDB-lite"/>
    </source>
</evidence>
<dbReference type="PANTHER" id="PTHR23355:SF9">
    <property type="entry name" value="DIS3-LIKE EXONUCLEASE 2"/>
    <property type="match status" value="1"/>
</dbReference>
<dbReference type="GO" id="GO:0006402">
    <property type="term" value="P:mRNA catabolic process"/>
    <property type="evidence" value="ECO:0007669"/>
    <property type="project" value="TreeGrafter"/>
</dbReference>
<dbReference type="Pfam" id="PF00773">
    <property type="entry name" value="RNB"/>
    <property type="match status" value="2"/>
</dbReference>
<organism evidence="3 4">
    <name type="scientific">Diaphorobacter nitroreducens</name>
    <dbReference type="NCBI Taxonomy" id="164759"/>
    <lineage>
        <taxon>Bacteria</taxon>
        <taxon>Pseudomonadati</taxon>
        <taxon>Pseudomonadota</taxon>
        <taxon>Betaproteobacteria</taxon>
        <taxon>Burkholderiales</taxon>
        <taxon>Comamonadaceae</taxon>
        <taxon>Diaphorobacter</taxon>
    </lineage>
</organism>
<dbReference type="PANTHER" id="PTHR23355">
    <property type="entry name" value="RIBONUCLEASE"/>
    <property type="match status" value="1"/>
</dbReference>
<dbReference type="Proteomes" id="UP000271868">
    <property type="component" value="Unassembled WGS sequence"/>
</dbReference>
<dbReference type="InterPro" id="IPR012340">
    <property type="entry name" value="NA-bd_OB-fold"/>
</dbReference>
<evidence type="ECO:0000259" key="2">
    <source>
        <dbReference type="SMART" id="SM00955"/>
    </source>
</evidence>
<feature type="compositionally biased region" description="Low complexity" evidence="1">
    <location>
        <begin position="426"/>
        <end position="450"/>
    </location>
</feature>
<dbReference type="GO" id="GO:0005829">
    <property type="term" value="C:cytosol"/>
    <property type="evidence" value="ECO:0007669"/>
    <property type="project" value="TreeGrafter"/>
</dbReference>
<dbReference type="RefSeq" id="WP_123676136.1">
    <property type="nucleotide sequence ID" value="NZ_RJVL01000005.1"/>
</dbReference>
<keyword evidence="4" id="KW-1185">Reference proteome</keyword>
<feature type="domain" description="RNB" evidence="2">
    <location>
        <begin position="235"/>
        <end position="559"/>
    </location>
</feature>
<dbReference type="EMBL" id="RJVL01000005">
    <property type="protein sequence ID" value="ROR41626.1"/>
    <property type="molecule type" value="Genomic_DNA"/>
</dbReference>
<evidence type="ECO:0000313" key="3">
    <source>
        <dbReference type="EMBL" id="ROR41626.1"/>
    </source>
</evidence>
<dbReference type="SMART" id="SM00955">
    <property type="entry name" value="RNB"/>
    <property type="match status" value="1"/>
</dbReference>
<dbReference type="InterPro" id="IPR001900">
    <property type="entry name" value="RNase_II/R"/>
</dbReference>
<feature type="region of interest" description="Disordered" evidence="1">
    <location>
        <begin position="426"/>
        <end position="467"/>
    </location>
</feature>
<gene>
    <name evidence="3" type="ORF">EDC60_2273</name>
</gene>
<comment type="caution">
    <text evidence="3">The sequence shown here is derived from an EMBL/GenBank/DDBJ whole genome shotgun (WGS) entry which is preliminary data.</text>
</comment>
<proteinExistence type="predicted"/>
<accession>A0AAX1WT44</accession>
<dbReference type="InterPro" id="IPR050180">
    <property type="entry name" value="RNR_Ribonuclease"/>
</dbReference>
<name>A0AAX1WT44_9BURK</name>
<reference evidence="3 4" key="1">
    <citation type="submission" date="2018-11" db="EMBL/GenBank/DDBJ databases">
        <title>Genomic Encyclopedia of Type Strains, Phase IV (KMG-IV): sequencing the most valuable type-strain genomes for metagenomic binning, comparative biology and taxonomic classification.</title>
        <authorList>
            <person name="Goeker M."/>
        </authorList>
    </citation>
    <scope>NUCLEOTIDE SEQUENCE [LARGE SCALE GENOMIC DNA]</scope>
    <source>
        <strain evidence="3 4">DSM 15985</strain>
    </source>
</reference>